<dbReference type="SMART" id="SM00774">
    <property type="entry name" value="WRKY"/>
    <property type="match status" value="1"/>
</dbReference>
<feature type="region of interest" description="Disordered" evidence="7">
    <location>
        <begin position="196"/>
        <end position="231"/>
    </location>
</feature>
<evidence type="ECO:0000313" key="9">
    <source>
        <dbReference type="EMBL" id="ESR52705.1"/>
    </source>
</evidence>
<evidence type="ECO:0000256" key="4">
    <source>
        <dbReference type="ARBA" id="ARBA00023163"/>
    </source>
</evidence>
<evidence type="ECO:0000256" key="2">
    <source>
        <dbReference type="ARBA" id="ARBA00023015"/>
    </source>
</evidence>
<dbReference type="InterPro" id="IPR036576">
    <property type="entry name" value="WRKY_dom_sf"/>
</dbReference>
<comment type="subcellular location">
    <subcellularLocation>
        <location evidence="1">Nucleus</location>
    </subcellularLocation>
</comment>
<evidence type="ECO:0000256" key="3">
    <source>
        <dbReference type="ARBA" id="ARBA00023125"/>
    </source>
</evidence>
<dbReference type="GO" id="GO:0000976">
    <property type="term" value="F:transcription cis-regulatory region binding"/>
    <property type="evidence" value="ECO:0007669"/>
    <property type="project" value="TreeGrafter"/>
</dbReference>
<keyword evidence="5" id="KW-0539">Nucleus</keyword>
<keyword evidence="10" id="KW-1185">Reference proteome</keyword>
<organism evidence="9 10">
    <name type="scientific">Citrus clementina</name>
    <name type="common">Clementine</name>
    <name type="synonym">Citrus deliciosa x Citrus sinensis</name>
    <dbReference type="NCBI Taxonomy" id="85681"/>
    <lineage>
        <taxon>Eukaryota</taxon>
        <taxon>Viridiplantae</taxon>
        <taxon>Streptophyta</taxon>
        <taxon>Embryophyta</taxon>
        <taxon>Tracheophyta</taxon>
        <taxon>Spermatophyta</taxon>
        <taxon>Magnoliopsida</taxon>
        <taxon>eudicotyledons</taxon>
        <taxon>Gunneridae</taxon>
        <taxon>Pentapetalae</taxon>
        <taxon>rosids</taxon>
        <taxon>malvids</taxon>
        <taxon>Sapindales</taxon>
        <taxon>Rutaceae</taxon>
        <taxon>Aurantioideae</taxon>
        <taxon>Citrus</taxon>
    </lineage>
</organism>
<evidence type="ECO:0000256" key="1">
    <source>
        <dbReference type="ARBA" id="ARBA00004123"/>
    </source>
</evidence>
<dbReference type="Gene3D" id="2.20.25.80">
    <property type="entry name" value="WRKY domain"/>
    <property type="match status" value="1"/>
</dbReference>
<dbReference type="GO" id="GO:0003700">
    <property type="term" value="F:DNA-binding transcription factor activity"/>
    <property type="evidence" value="ECO:0007669"/>
    <property type="project" value="InterPro"/>
</dbReference>
<evidence type="ECO:0000259" key="8">
    <source>
        <dbReference type="PROSITE" id="PS50811"/>
    </source>
</evidence>
<dbReference type="AlphaFoldDB" id="V4TM45"/>
<feature type="compositionally biased region" description="Polar residues" evidence="7">
    <location>
        <begin position="205"/>
        <end position="217"/>
    </location>
</feature>
<dbReference type="InterPro" id="IPR003657">
    <property type="entry name" value="WRKY_dom"/>
</dbReference>
<dbReference type="PANTHER" id="PTHR32096:SF80">
    <property type="entry name" value="WRKY TRANSCRIPTION FACTOR 27-RELATED"/>
    <property type="match status" value="1"/>
</dbReference>
<feature type="domain" description="WRKY" evidence="8">
    <location>
        <begin position="132"/>
        <end position="198"/>
    </location>
</feature>
<proteinExistence type="inferred from homology"/>
<evidence type="ECO:0000256" key="6">
    <source>
        <dbReference type="ARBA" id="ARBA00060761"/>
    </source>
</evidence>
<gene>
    <name evidence="9" type="ORF">CICLE_v10024061mg</name>
</gene>
<name>V4TM45_CITCL</name>
<dbReference type="Proteomes" id="UP000030687">
    <property type="component" value="Unassembled WGS sequence"/>
</dbReference>
<dbReference type="SUPFAM" id="SSF118290">
    <property type="entry name" value="WRKY DNA-binding domain"/>
    <property type="match status" value="1"/>
</dbReference>
<feature type="compositionally biased region" description="Basic residues" evidence="7">
    <location>
        <begin position="92"/>
        <end position="101"/>
    </location>
</feature>
<dbReference type="PANTHER" id="PTHR32096">
    <property type="entry name" value="WRKY TRANSCRIPTION FACTOR 30-RELATED-RELATED"/>
    <property type="match status" value="1"/>
</dbReference>
<dbReference type="STRING" id="85681.V4TM45"/>
<keyword evidence="2" id="KW-0805">Transcription regulation</keyword>
<keyword evidence="4" id="KW-0804">Transcription</keyword>
<dbReference type="InParanoid" id="V4TM45"/>
<evidence type="ECO:0000313" key="10">
    <source>
        <dbReference type="Proteomes" id="UP000030687"/>
    </source>
</evidence>
<dbReference type="GO" id="GO:0005634">
    <property type="term" value="C:nucleus"/>
    <property type="evidence" value="ECO:0007669"/>
    <property type="project" value="UniProtKB-SubCell"/>
</dbReference>
<dbReference type="PROSITE" id="PS50811">
    <property type="entry name" value="WRKY"/>
    <property type="match status" value="1"/>
</dbReference>
<keyword evidence="3" id="KW-0238">DNA-binding</keyword>
<evidence type="ECO:0000256" key="7">
    <source>
        <dbReference type="SAM" id="MobiDB-lite"/>
    </source>
</evidence>
<protein>
    <recommendedName>
        <fullName evidence="8">WRKY domain-containing protein</fullName>
    </recommendedName>
</protein>
<dbReference type="OMA" id="THGCLLS"/>
<evidence type="ECO:0000256" key="5">
    <source>
        <dbReference type="ARBA" id="ARBA00023242"/>
    </source>
</evidence>
<dbReference type="eggNOG" id="ENOG502RZFX">
    <property type="taxonomic scope" value="Eukaryota"/>
</dbReference>
<dbReference type="EMBL" id="KI536661">
    <property type="protein sequence ID" value="ESR52705.1"/>
    <property type="molecule type" value="Genomic_DNA"/>
</dbReference>
<dbReference type="FunFam" id="2.20.25.80:FF:000007">
    <property type="entry name" value="WRKY transcription factor 22"/>
    <property type="match status" value="1"/>
</dbReference>
<dbReference type="OrthoDB" id="1077642at2759"/>
<accession>V4TM45</accession>
<dbReference type="KEGG" id="cic:CICLE_v10024061mg"/>
<dbReference type="InterPro" id="IPR044810">
    <property type="entry name" value="WRKY_plant"/>
</dbReference>
<dbReference type="Gramene" id="ESR52705">
    <property type="protein sequence ID" value="ESR52705"/>
    <property type="gene ID" value="CICLE_v10024061mg"/>
</dbReference>
<sequence>PILTRDFVCMDWDLQAIVRGCSTEASIDSVMDKPQSYNFSPSSLQQDVRFKFPDVSETTTILDELEELYKPFYPQTILTSTSISAPTEVNKKPKKLRKQQRKLSDSASNTDHPAAQPKGGKNQHKRVVQRVTADCLACDKWAWRKYGQKPIKGSPYPRSYYRCSSSKGCLARKQVERSSADPGVFIITYGAEHNHGHPTRRSALAGSTRSKLASMSKAQGPAQKEPFEPASEASAELGDLVYQGNIKKEDENAFKDGQENELVMPDLTFGDELMFPSLEDLEGFLLDQFPDHNINISADDNSWFIDESVTLNGGL</sequence>
<comment type="similarity">
    <text evidence="6">Belongs to the WRKY group II-e family.</text>
</comment>
<reference evidence="9 10" key="1">
    <citation type="submission" date="2013-10" db="EMBL/GenBank/DDBJ databases">
        <authorList>
            <consortium name="International Citrus Genome Consortium"/>
            <person name="Jenkins J."/>
            <person name="Schmutz J."/>
            <person name="Prochnik S."/>
            <person name="Rokhsar D."/>
            <person name="Gmitter F."/>
            <person name="Ollitrault P."/>
            <person name="Machado M."/>
            <person name="Talon M."/>
            <person name="Wincker P."/>
            <person name="Jaillon O."/>
            <person name="Morgante M."/>
        </authorList>
    </citation>
    <scope>NUCLEOTIDE SEQUENCE</scope>
    <source>
        <strain evidence="10">cv. Clemenules</strain>
    </source>
</reference>
<feature type="non-terminal residue" evidence="9">
    <location>
        <position position="1"/>
    </location>
</feature>
<dbReference type="Pfam" id="PF03106">
    <property type="entry name" value="WRKY"/>
    <property type="match status" value="1"/>
</dbReference>
<feature type="region of interest" description="Disordered" evidence="7">
    <location>
        <begin position="84"/>
        <end position="126"/>
    </location>
</feature>